<dbReference type="GO" id="GO:0007165">
    <property type="term" value="P:signal transduction"/>
    <property type="evidence" value="ECO:0007669"/>
    <property type="project" value="UniProtKB-KW"/>
</dbReference>
<dbReference type="InterPro" id="IPR004090">
    <property type="entry name" value="Chemotax_Me-accpt_rcpt"/>
</dbReference>
<dbReference type="InterPro" id="IPR051310">
    <property type="entry name" value="MCP_chemotaxis"/>
</dbReference>
<protein>
    <submittedName>
        <fullName evidence="7">NIT sensor-containing MCP-domain signal transduction protein</fullName>
    </submittedName>
</protein>
<dbReference type="Pfam" id="PF08376">
    <property type="entry name" value="NIT"/>
    <property type="match status" value="1"/>
</dbReference>
<feature type="transmembrane region" description="Helical" evidence="5">
    <location>
        <begin position="12"/>
        <end position="31"/>
    </location>
</feature>
<evidence type="ECO:0000256" key="1">
    <source>
        <dbReference type="ARBA" id="ARBA00022500"/>
    </source>
</evidence>
<dbReference type="PRINTS" id="PR00260">
    <property type="entry name" value="CHEMTRNSDUCR"/>
</dbReference>
<dbReference type="AlphaFoldDB" id="A0A6M8EX25"/>
<dbReference type="SUPFAM" id="SSF58104">
    <property type="entry name" value="Methyl-accepting chemotaxis protein (MCP) signaling domain"/>
    <property type="match status" value="1"/>
</dbReference>
<keyword evidence="4" id="KW-0175">Coiled coil</keyword>
<keyword evidence="5" id="KW-0472">Membrane</keyword>
<keyword evidence="5" id="KW-1133">Transmembrane helix</keyword>
<feature type="domain" description="Methyl-accepting transducer" evidence="6">
    <location>
        <begin position="493"/>
        <end position="725"/>
    </location>
</feature>
<name>A0A6M8EX25_9BACT</name>
<comment type="similarity">
    <text evidence="2">Belongs to the methyl-accepting chemotaxis (MCP) protein family.</text>
</comment>
<dbReference type="InterPro" id="IPR013587">
    <property type="entry name" value="Nitrate/nitrite_sensing"/>
</dbReference>
<evidence type="ECO:0000256" key="4">
    <source>
        <dbReference type="SAM" id="Coils"/>
    </source>
</evidence>
<dbReference type="Proteomes" id="UP000503483">
    <property type="component" value="Chromosome"/>
</dbReference>
<dbReference type="EMBL" id="CP042652">
    <property type="protein sequence ID" value="QKE29115.1"/>
    <property type="molecule type" value="Genomic_DNA"/>
</dbReference>
<gene>
    <name evidence="7" type="ORF">AACT_1970</name>
</gene>
<evidence type="ECO:0000313" key="8">
    <source>
        <dbReference type="Proteomes" id="UP000503483"/>
    </source>
</evidence>
<proteinExistence type="inferred from homology"/>
<feature type="transmembrane region" description="Helical" evidence="5">
    <location>
        <begin position="309"/>
        <end position="336"/>
    </location>
</feature>
<dbReference type="SMART" id="SM00283">
    <property type="entry name" value="MA"/>
    <property type="match status" value="1"/>
</dbReference>
<dbReference type="GO" id="GO:0005886">
    <property type="term" value="C:plasma membrane"/>
    <property type="evidence" value="ECO:0007669"/>
    <property type="project" value="TreeGrafter"/>
</dbReference>
<feature type="coiled-coil region" evidence="4">
    <location>
        <begin position="505"/>
        <end position="532"/>
    </location>
</feature>
<evidence type="ECO:0000256" key="5">
    <source>
        <dbReference type="SAM" id="Phobius"/>
    </source>
</evidence>
<dbReference type="PANTHER" id="PTHR43531">
    <property type="entry name" value="PROTEIN ICFG"/>
    <property type="match status" value="1"/>
</dbReference>
<dbReference type="GO" id="GO:0006935">
    <property type="term" value="P:chemotaxis"/>
    <property type="evidence" value="ECO:0007669"/>
    <property type="project" value="UniProtKB-KW"/>
</dbReference>
<dbReference type="PANTHER" id="PTHR43531:SF11">
    <property type="entry name" value="METHYL-ACCEPTING CHEMOTAXIS PROTEIN 3"/>
    <property type="match status" value="1"/>
</dbReference>
<keyword evidence="1" id="KW-0145">Chemotaxis</keyword>
<keyword evidence="5" id="KW-0812">Transmembrane</keyword>
<dbReference type="Gene3D" id="1.20.120.1530">
    <property type="match status" value="1"/>
</dbReference>
<evidence type="ECO:0000256" key="3">
    <source>
        <dbReference type="PROSITE-ProRule" id="PRU00284"/>
    </source>
</evidence>
<sequence>MLSKLSIKQKLILIMLIPLIVVILLAAKLAIDSFSTSKNLRALDRVVILSTKIGALVHEAQKERGMTAGFLGSSGEKFKVELPAQRLNVDEKLKELNTLLNTFNKNEYSSEFLENLNLSLKKIEDLNNTRNGVNSLSLNAGIAIGYYTDLNKLLLNVIGSITKLSNSATVSQQLVSYMNFLLSKERAGVERAVGTNTFAKDSFGEGMKAKFYTLIAEQNAYMDSFLKVSDSKVVEFYKTNLKGDSVDEVERIRKIALYSDIETNFEVDANHWFKEITEKINLLKKVEDYISQTLIITINDEMSDSNQNMIIFGLLSILGIALTMILARTIAFTILIDVASVKRGVENFFAFINFEKDDIELIDVKSNDELGMMSKIINKNIEDTKANIQKDRALIADTIRVTNAINKGYLNTKIELGSNNPSLNELKDIINEMLETLNSNISNILKVLTSYSKLDFRPKLTQNNLEGIIKELENDVNILGDVITQTLLENKRIGITLSNNANILTKNMQEIANAANSQAASLEETAASLEEITSNITNNTQTTTQMASYGNKVKTSISLGQDLANKTVVSMEEINSQTSAINEAITIIDQIAFQTNILSLNAAVEAATAGEAGRGFAVVAGEVRTLASRSAEAAKQIKDLVENAQRKTYEGKEIASDMIKGYAQLNENITVTLDLIQNVTTASKEQATGMIQINDAVNSLDQITQQNAQNASSANEIAQKTLLISNTIIEQADAKEFNGKDSIKS</sequence>
<evidence type="ECO:0000313" key="7">
    <source>
        <dbReference type="EMBL" id="QKE29115.1"/>
    </source>
</evidence>
<reference evidence="7 8" key="1">
    <citation type="submission" date="2019-08" db="EMBL/GenBank/DDBJ databases">
        <title>Complete genome sequence of Arcobacter acticola.</title>
        <authorList>
            <person name="Miller W."/>
        </authorList>
    </citation>
    <scope>NUCLEOTIDE SEQUENCE [LARGE SCALE GENOMIC DNA]</scope>
    <source>
        <strain evidence="7 8">KCTC 52212</strain>
    </source>
</reference>
<accession>A0A6M8EX25</accession>
<dbReference type="InterPro" id="IPR004089">
    <property type="entry name" value="MCPsignal_dom"/>
</dbReference>
<dbReference type="PROSITE" id="PS50111">
    <property type="entry name" value="CHEMOTAXIS_TRANSDUC_2"/>
    <property type="match status" value="1"/>
</dbReference>
<evidence type="ECO:0000256" key="2">
    <source>
        <dbReference type="ARBA" id="ARBA00029447"/>
    </source>
</evidence>
<keyword evidence="3" id="KW-0807">Transducer</keyword>
<evidence type="ECO:0000259" key="6">
    <source>
        <dbReference type="PROSITE" id="PS50111"/>
    </source>
</evidence>
<dbReference type="Pfam" id="PF00015">
    <property type="entry name" value="MCPsignal"/>
    <property type="match status" value="1"/>
</dbReference>
<dbReference type="GO" id="GO:0004888">
    <property type="term" value="F:transmembrane signaling receptor activity"/>
    <property type="evidence" value="ECO:0007669"/>
    <property type="project" value="InterPro"/>
</dbReference>
<organism evidence="7 8">
    <name type="scientific">Arcobacter acticola</name>
    <dbReference type="NCBI Taxonomy" id="1849015"/>
    <lineage>
        <taxon>Bacteria</taxon>
        <taxon>Pseudomonadati</taxon>
        <taxon>Campylobacterota</taxon>
        <taxon>Epsilonproteobacteria</taxon>
        <taxon>Campylobacterales</taxon>
        <taxon>Arcobacteraceae</taxon>
        <taxon>Arcobacter</taxon>
    </lineage>
</organism>
<dbReference type="Gene3D" id="1.10.287.950">
    <property type="entry name" value="Methyl-accepting chemotaxis protein"/>
    <property type="match status" value="1"/>
</dbReference>
<keyword evidence="8" id="KW-1185">Reference proteome</keyword>
<dbReference type="KEGG" id="paco:AACT_1970"/>